<proteinExistence type="predicted"/>
<organism evidence="1 2">
    <name type="scientific">Parastrongyloides trichosuri</name>
    <name type="common">Possum-specific nematode worm</name>
    <dbReference type="NCBI Taxonomy" id="131310"/>
    <lineage>
        <taxon>Eukaryota</taxon>
        <taxon>Metazoa</taxon>
        <taxon>Ecdysozoa</taxon>
        <taxon>Nematoda</taxon>
        <taxon>Chromadorea</taxon>
        <taxon>Rhabditida</taxon>
        <taxon>Tylenchina</taxon>
        <taxon>Panagrolaimomorpha</taxon>
        <taxon>Strongyloidoidea</taxon>
        <taxon>Strongyloididae</taxon>
        <taxon>Parastrongyloides</taxon>
    </lineage>
</organism>
<name>A0A0N5A609_PARTI</name>
<protein>
    <submittedName>
        <fullName evidence="2">Uncharacterized protein</fullName>
    </submittedName>
</protein>
<sequence length="163" mass="19144">MALKSRTFPPKETCLKEDENIYTYTIRKRKENKKESKSKKKLDIKDNEYLPLEVYDNKSAQRSTLRKILSHIPVLSCISCSSKKPKYDESQSNKLIPALLSIKEHPEWHKHPRPKSPSIISLCRRSKMSFDASSNSQSIQFLDDDILDHANYLTHPIYFFHYK</sequence>
<keyword evidence="1" id="KW-1185">Reference proteome</keyword>
<dbReference type="Proteomes" id="UP000038045">
    <property type="component" value="Unplaced"/>
</dbReference>
<accession>A0A0N5A609</accession>
<dbReference type="AlphaFoldDB" id="A0A0N5A609"/>
<evidence type="ECO:0000313" key="2">
    <source>
        <dbReference type="WBParaSite" id="PTRK_0001733000.1"/>
    </source>
</evidence>
<evidence type="ECO:0000313" key="1">
    <source>
        <dbReference type="Proteomes" id="UP000038045"/>
    </source>
</evidence>
<dbReference type="WBParaSite" id="PTRK_0001733000.1">
    <property type="protein sequence ID" value="PTRK_0001733000.1"/>
    <property type="gene ID" value="PTRK_0001733000"/>
</dbReference>
<reference evidence="2" key="1">
    <citation type="submission" date="2017-02" db="UniProtKB">
        <authorList>
            <consortium name="WormBaseParasite"/>
        </authorList>
    </citation>
    <scope>IDENTIFICATION</scope>
</reference>